<dbReference type="InterPro" id="IPR006838">
    <property type="entry name" value="ADTRP_AIG1"/>
</dbReference>
<evidence type="ECO:0000313" key="7">
    <source>
        <dbReference type="Proteomes" id="UP000245768"/>
    </source>
</evidence>
<organism evidence="6 7">
    <name type="scientific">Acaromyces ingoldii</name>
    <dbReference type="NCBI Taxonomy" id="215250"/>
    <lineage>
        <taxon>Eukaryota</taxon>
        <taxon>Fungi</taxon>
        <taxon>Dikarya</taxon>
        <taxon>Basidiomycota</taxon>
        <taxon>Ustilaginomycotina</taxon>
        <taxon>Exobasidiomycetes</taxon>
        <taxon>Exobasidiales</taxon>
        <taxon>Cryptobasidiaceae</taxon>
        <taxon>Acaromyces</taxon>
    </lineage>
</organism>
<keyword evidence="7" id="KW-1185">Reference proteome</keyword>
<comment type="subcellular location">
    <subcellularLocation>
        <location evidence="1">Endomembrane system</location>
        <topology evidence="1">Multi-pass membrane protein</topology>
    </subcellularLocation>
</comment>
<evidence type="ECO:0000256" key="5">
    <source>
        <dbReference type="SAM" id="Phobius"/>
    </source>
</evidence>
<proteinExistence type="predicted"/>
<dbReference type="GO" id="GO:0016020">
    <property type="term" value="C:membrane"/>
    <property type="evidence" value="ECO:0007669"/>
    <property type="project" value="InterPro"/>
</dbReference>
<evidence type="ECO:0000256" key="1">
    <source>
        <dbReference type="ARBA" id="ARBA00004127"/>
    </source>
</evidence>
<dbReference type="PANTHER" id="PTHR10989">
    <property type="entry name" value="ANDROGEN-INDUCED PROTEIN 1-RELATED"/>
    <property type="match status" value="1"/>
</dbReference>
<evidence type="ECO:0000256" key="2">
    <source>
        <dbReference type="ARBA" id="ARBA00022692"/>
    </source>
</evidence>
<keyword evidence="4 5" id="KW-0472">Membrane</keyword>
<evidence type="ECO:0008006" key="8">
    <source>
        <dbReference type="Google" id="ProtNLM"/>
    </source>
</evidence>
<keyword evidence="3 5" id="KW-1133">Transmembrane helix</keyword>
<dbReference type="Proteomes" id="UP000245768">
    <property type="component" value="Unassembled WGS sequence"/>
</dbReference>
<sequence length="258" mass="28365">MAVQAPPVAVRLAWRVVAFSAGIWAIHALFTKLEGLMGVDLSSMYGGHYQFLTNLGLIFSVIAHAFAILSDLAPGNSFIYQTKTVLAIAALPVEALITILYWTIVSISPDLLVPPREVADPLNPGQVLLESVRPPIDIDVAMHALPAVFLTVDHLFLSAPFPKHIRPSLVSAMATLLYCLWIENCASHNDGNFPYPLITALNLPQRLGLYALCSTIMIGVLGLVRFLHAFLDETFDRSWQGSQEQVADEKRGHKKKQK</sequence>
<dbReference type="AlphaFoldDB" id="A0A316YJP1"/>
<evidence type="ECO:0000256" key="4">
    <source>
        <dbReference type="ARBA" id="ARBA00023136"/>
    </source>
</evidence>
<reference evidence="6 7" key="1">
    <citation type="journal article" date="2018" name="Mol. Biol. Evol.">
        <title>Broad Genomic Sampling Reveals a Smut Pathogenic Ancestry of the Fungal Clade Ustilaginomycotina.</title>
        <authorList>
            <person name="Kijpornyongpan T."/>
            <person name="Mondo S.J."/>
            <person name="Barry K."/>
            <person name="Sandor L."/>
            <person name="Lee J."/>
            <person name="Lipzen A."/>
            <person name="Pangilinan J."/>
            <person name="LaButti K."/>
            <person name="Hainaut M."/>
            <person name="Henrissat B."/>
            <person name="Grigoriev I.V."/>
            <person name="Spatafora J.W."/>
            <person name="Aime M.C."/>
        </authorList>
    </citation>
    <scope>NUCLEOTIDE SEQUENCE [LARGE SCALE GENOMIC DNA]</scope>
    <source>
        <strain evidence="6 7">MCA 4198</strain>
    </source>
</reference>
<dbReference type="EMBL" id="KZ819638">
    <property type="protein sequence ID" value="PWN88303.1"/>
    <property type="molecule type" value="Genomic_DNA"/>
</dbReference>
<gene>
    <name evidence="6" type="ORF">FA10DRAFT_268504</name>
</gene>
<protein>
    <recommendedName>
        <fullName evidence="8">FAR-17a/AIG1-like protein</fullName>
    </recommendedName>
</protein>
<dbReference type="PANTHER" id="PTHR10989:SF16">
    <property type="entry name" value="AT02829P-RELATED"/>
    <property type="match status" value="1"/>
</dbReference>
<evidence type="ECO:0000313" key="6">
    <source>
        <dbReference type="EMBL" id="PWN88303.1"/>
    </source>
</evidence>
<keyword evidence="2 5" id="KW-0812">Transmembrane</keyword>
<feature type="transmembrane region" description="Helical" evidence="5">
    <location>
        <begin position="51"/>
        <end position="73"/>
    </location>
</feature>
<feature type="transmembrane region" description="Helical" evidence="5">
    <location>
        <begin position="207"/>
        <end position="227"/>
    </location>
</feature>
<dbReference type="Pfam" id="PF04750">
    <property type="entry name" value="Far-17a_AIG1"/>
    <property type="match status" value="1"/>
</dbReference>
<name>A0A316YJP1_9BASI</name>
<accession>A0A316YJP1</accession>
<feature type="transmembrane region" description="Helical" evidence="5">
    <location>
        <begin position="12"/>
        <end position="31"/>
    </location>
</feature>
<dbReference type="OrthoDB" id="1898221at2759"/>
<dbReference type="GO" id="GO:0012505">
    <property type="term" value="C:endomembrane system"/>
    <property type="evidence" value="ECO:0007669"/>
    <property type="project" value="UniProtKB-SubCell"/>
</dbReference>
<dbReference type="GeneID" id="37044274"/>
<feature type="transmembrane region" description="Helical" evidence="5">
    <location>
        <begin position="85"/>
        <end position="104"/>
    </location>
</feature>
<dbReference type="RefSeq" id="XP_025375501.1">
    <property type="nucleotide sequence ID" value="XM_025522358.1"/>
</dbReference>
<dbReference type="FunCoup" id="A0A316YJP1">
    <property type="interactions" value="106"/>
</dbReference>
<evidence type="ECO:0000256" key="3">
    <source>
        <dbReference type="ARBA" id="ARBA00022989"/>
    </source>
</evidence>
<dbReference type="InParanoid" id="A0A316YJP1"/>